<proteinExistence type="predicted"/>
<dbReference type="AlphaFoldDB" id="A0A0D1YU52"/>
<reference evidence="2 3" key="1">
    <citation type="submission" date="2015-01" db="EMBL/GenBank/DDBJ databases">
        <title>The Genome Sequence of Ochroconis gallopava CBS43764.</title>
        <authorList>
            <consortium name="The Broad Institute Genomics Platform"/>
            <person name="Cuomo C."/>
            <person name="de Hoog S."/>
            <person name="Gorbushina A."/>
            <person name="Stielow B."/>
            <person name="Teixiera M."/>
            <person name="Abouelleil A."/>
            <person name="Chapman S.B."/>
            <person name="Priest M."/>
            <person name="Young S.K."/>
            <person name="Wortman J."/>
            <person name="Nusbaum C."/>
            <person name="Birren B."/>
        </authorList>
    </citation>
    <scope>NUCLEOTIDE SEQUENCE [LARGE SCALE GENOMIC DNA]</scope>
    <source>
        <strain evidence="2 3">CBS 43764</strain>
    </source>
</reference>
<gene>
    <name evidence="2" type="ORF">PV09_04515</name>
</gene>
<dbReference type="InterPro" id="IPR017927">
    <property type="entry name" value="FAD-bd_FR_type"/>
</dbReference>
<feature type="domain" description="FAD-binding FR-type" evidence="1">
    <location>
        <begin position="355"/>
        <end position="479"/>
    </location>
</feature>
<dbReference type="SUPFAM" id="SSF63380">
    <property type="entry name" value="Riboflavin synthase domain-like"/>
    <property type="match status" value="1"/>
</dbReference>
<dbReference type="RefSeq" id="XP_016214076.1">
    <property type="nucleotide sequence ID" value="XM_016357874.1"/>
</dbReference>
<dbReference type="PANTHER" id="PTHR42815">
    <property type="entry name" value="FAD-BINDING, PUTATIVE (AFU_ORTHOLOGUE AFUA_6G07600)-RELATED"/>
    <property type="match status" value="1"/>
</dbReference>
<dbReference type="InterPro" id="IPR017938">
    <property type="entry name" value="Riboflavin_synthase-like_b-brl"/>
</dbReference>
<dbReference type="Gene3D" id="2.40.30.10">
    <property type="entry name" value="Translation factors"/>
    <property type="match status" value="1"/>
</dbReference>
<dbReference type="STRING" id="253628.A0A0D1YU52"/>
<evidence type="ECO:0000259" key="1">
    <source>
        <dbReference type="PROSITE" id="PS51384"/>
    </source>
</evidence>
<protein>
    <recommendedName>
        <fullName evidence="1">FAD-binding FR-type domain-containing protein</fullName>
    </recommendedName>
</protein>
<accession>A0A0D1YU52</accession>
<dbReference type="OrthoDB" id="436496at2759"/>
<organism evidence="2 3">
    <name type="scientific">Verruconis gallopava</name>
    <dbReference type="NCBI Taxonomy" id="253628"/>
    <lineage>
        <taxon>Eukaryota</taxon>
        <taxon>Fungi</taxon>
        <taxon>Dikarya</taxon>
        <taxon>Ascomycota</taxon>
        <taxon>Pezizomycotina</taxon>
        <taxon>Dothideomycetes</taxon>
        <taxon>Pleosporomycetidae</taxon>
        <taxon>Venturiales</taxon>
        <taxon>Sympoventuriaceae</taxon>
        <taxon>Verruconis</taxon>
    </lineage>
</organism>
<dbReference type="PANTHER" id="PTHR42815:SF2">
    <property type="entry name" value="FAD-BINDING, PUTATIVE (AFU_ORTHOLOGUE AFUA_6G07600)-RELATED"/>
    <property type="match status" value="1"/>
</dbReference>
<dbReference type="Proteomes" id="UP000053259">
    <property type="component" value="Unassembled WGS sequence"/>
</dbReference>
<name>A0A0D1YU52_9PEZI</name>
<dbReference type="InterPro" id="IPR012349">
    <property type="entry name" value="Split_barrel_FMN-bd"/>
</dbReference>
<dbReference type="GO" id="GO:0016491">
    <property type="term" value="F:oxidoreductase activity"/>
    <property type="evidence" value="ECO:0007669"/>
    <property type="project" value="InterPro"/>
</dbReference>
<dbReference type="PROSITE" id="PS51384">
    <property type="entry name" value="FAD_FR"/>
    <property type="match status" value="1"/>
</dbReference>
<dbReference type="InterPro" id="IPR039261">
    <property type="entry name" value="FNR_nucleotide-bd"/>
</dbReference>
<dbReference type="GeneID" id="27312488"/>
<dbReference type="SUPFAM" id="SSF52343">
    <property type="entry name" value="Ferredoxin reductase-like, C-terminal NADP-linked domain"/>
    <property type="match status" value="1"/>
</dbReference>
<dbReference type="VEuPathDB" id="FungiDB:PV09_04515"/>
<dbReference type="InParanoid" id="A0A0D1YU52"/>
<keyword evidence="3" id="KW-1185">Reference proteome</keyword>
<dbReference type="Gene3D" id="2.30.110.10">
    <property type="entry name" value="Electron Transport, Fmn-binding Protein, Chain A"/>
    <property type="match status" value="1"/>
</dbReference>
<dbReference type="Gene3D" id="3.40.50.80">
    <property type="entry name" value="Nucleotide-binding domain of ferredoxin-NADP reductase (FNR) module"/>
    <property type="match status" value="1"/>
</dbReference>
<dbReference type="EMBL" id="KN847541">
    <property type="protein sequence ID" value="KIW04207.1"/>
    <property type="molecule type" value="Genomic_DNA"/>
</dbReference>
<evidence type="ECO:0000313" key="3">
    <source>
        <dbReference type="Proteomes" id="UP000053259"/>
    </source>
</evidence>
<evidence type="ECO:0000313" key="2">
    <source>
        <dbReference type="EMBL" id="KIW04207.1"/>
    </source>
</evidence>
<dbReference type="HOGENOM" id="CLU_017006_2_0_1"/>
<sequence length="611" mass="67459">MSIFMGEEWHKGEKEMHRLARVPEDENPTVYGLYPQAAYMLQSAPLLAIGTLDAQGRPWTTLLGGEPSFARPLGGPMVGVRADIDAQYDPVVEILVPKEKRHEKVVRYDGEGKVMAALAIDLMARKRVKLAGRMVAGAVSEADPDGDDAATNELRGIGELQMGVRIEQSLGNCPKYLNKKEIRPAPVRPRLISDSAQLPPEALKLINKADLFFISSTDEGKDMDTNHRGGPAGFIRILSNSTSGTEIIYPEYSGNRLYQTLGNLRVTPQAGLVIPDFDTGNVLYLTGTTEVLIGKDAANILPHTNLAVKIKVAEARFVKEGLPFRGIPNEMSPYNPHVRLLATEDALSSTLINATGSNAAILVDKEDITPTISRYKFTITQPTSYKPGQWVAMDFSEDLDQGYSHMRNDDPQSLNDDYIRTFTVSSPPKDVPADGEGVQNEFEITVRLHGPVTSYLKRQNPRTGLEVPLKTFGGDFAIDTTGDAVVPFIAGGVGITPLLGQMNQLDVDKLRLFWIIRLEDIDFVLDVFAQHPQLAKHATVFFTGAATVPADRLKEILSSGAKIERRRPTRQDLEQPEMAMSQWYLCAGNPLRANLLEWLDGRKIVFESFDY</sequence>